<accession>A0A1T4Q5Y7</accession>
<dbReference type="Pfam" id="PF00535">
    <property type="entry name" value="Glycos_transf_2"/>
    <property type="match status" value="1"/>
</dbReference>
<keyword evidence="3" id="KW-1185">Reference proteome</keyword>
<dbReference type="Proteomes" id="UP000190888">
    <property type="component" value="Unassembled WGS sequence"/>
</dbReference>
<proteinExistence type="predicted"/>
<dbReference type="InterPro" id="IPR029044">
    <property type="entry name" value="Nucleotide-diphossugar_trans"/>
</dbReference>
<organism evidence="2 3">
    <name type="scientific">Sediminibacterium ginsengisoli</name>
    <dbReference type="NCBI Taxonomy" id="413434"/>
    <lineage>
        <taxon>Bacteria</taxon>
        <taxon>Pseudomonadati</taxon>
        <taxon>Bacteroidota</taxon>
        <taxon>Chitinophagia</taxon>
        <taxon>Chitinophagales</taxon>
        <taxon>Chitinophagaceae</taxon>
        <taxon>Sediminibacterium</taxon>
    </lineage>
</organism>
<dbReference type="InterPro" id="IPR001173">
    <property type="entry name" value="Glyco_trans_2-like"/>
</dbReference>
<dbReference type="PANTHER" id="PTHR43685:SF2">
    <property type="entry name" value="GLYCOSYLTRANSFERASE 2-LIKE DOMAIN-CONTAINING PROTEIN"/>
    <property type="match status" value="1"/>
</dbReference>
<dbReference type="GO" id="GO:0016740">
    <property type="term" value="F:transferase activity"/>
    <property type="evidence" value="ECO:0007669"/>
    <property type="project" value="UniProtKB-KW"/>
</dbReference>
<sequence>MKILIGITSRNRCAVLPKAIESALSQTYGDKHVVIFDDASTDGTKLLKENFTAVEWILSGEQKGLMYARNLFLTLHDAVYFCSLDDDAWFLDANTLLDAVQYMDRNEDVAALAFDILSPDDHNRVQKENIITETNNYIGCGHLLRIRPVLEAGGYFTTPGYYGSEEKDLCIRLMNNGYKIMKSSGWQVWHDKTSISRNIKAQHESGVCNDLVFMWRRTPLLLLLPALFSKFYKHLAFSATYENEKLLLPCLNGMKRFFRFLFTFKTGRKAVSLSTFKKYIRLNQ</sequence>
<evidence type="ECO:0000313" key="3">
    <source>
        <dbReference type="Proteomes" id="UP000190888"/>
    </source>
</evidence>
<protein>
    <submittedName>
        <fullName evidence="2">Glycosyltransferase, GT2 family</fullName>
    </submittedName>
</protein>
<feature type="domain" description="Glycosyltransferase 2-like" evidence="1">
    <location>
        <begin position="5"/>
        <end position="134"/>
    </location>
</feature>
<dbReference type="EMBL" id="FUWH01000007">
    <property type="protein sequence ID" value="SJZ98977.1"/>
    <property type="molecule type" value="Genomic_DNA"/>
</dbReference>
<keyword evidence="2" id="KW-0808">Transferase</keyword>
<dbReference type="InterPro" id="IPR050834">
    <property type="entry name" value="Glycosyltransf_2"/>
</dbReference>
<dbReference type="Gene3D" id="3.90.550.10">
    <property type="entry name" value="Spore Coat Polysaccharide Biosynthesis Protein SpsA, Chain A"/>
    <property type="match status" value="1"/>
</dbReference>
<evidence type="ECO:0000313" key="2">
    <source>
        <dbReference type="EMBL" id="SJZ98977.1"/>
    </source>
</evidence>
<evidence type="ECO:0000259" key="1">
    <source>
        <dbReference type="Pfam" id="PF00535"/>
    </source>
</evidence>
<dbReference type="PANTHER" id="PTHR43685">
    <property type="entry name" value="GLYCOSYLTRANSFERASE"/>
    <property type="match status" value="1"/>
</dbReference>
<dbReference type="AlphaFoldDB" id="A0A1T4Q5Y7"/>
<dbReference type="STRING" id="413434.SAMN04488132_107156"/>
<gene>
    <name evidence="2" type="ORF">SAMN04488132_107156</name>
</gene>
<reference evidence="2 3" key="1">
    <citation type="submission" date="2017-02" db="EMBL/GenBank/DDBJ databases">
        <authorList>
            <person name="Peterson S.W."/>
        </authorList>
    </citation>
    <scope>NUCLEOTIDE SEQUENCE [LARGE SCALE GENOMIC DNA]</scope>
    <source>
        <strain evidence="2 3">DSM 22335</strain>
    </source>
</reference>
<dbReference type="SUPFAM" id="SSF53448">
    <property type="entry name" value="Nucleotide-diphospho-sugar transferases"/>
    <property type="match status" value="1"/>
</dbReference>
<name>A0A1T4Q5Y7_9BACT</name>